<dbReference type="Proteomes" id="UP001174694">
    <property type="component" value="Unassembled WGS sequence"/>
</dbReference>
<feature type="compositionally biased region" description="Basic and acidic residues" evidence="1">
    <location>
        <begin position="510"/>
        <end position="534"/>
    </location>
</feature>
<dbReference type="AlphaFoldDB" id="A0AA38REA3"/>
<accession>A0AA38REA3</accession>
<evidence type="ECO:0000313" key="3">
    <source>
        <dbReference type="Proteomes" id="UP001174694"/>
    </source>
</evidence>
<protein>
    <submittedName>
        <fullName evidence="2">Uncharacterized protein</fullName>
    </submittedName>
</protein>
<feature type="region of interest" description="Disordered" evidence="1">
    <location>
        <begin position="238"/>
        <end position="265"/>
    </location>
</feature>
<evidence type="ECO:0000313" key="2">
    <source>
        <dbReference type="EMBL" id="KAJ9144122.1"/>
    </source>
</evidence>
<gene>
    <name evidence="2" type="ORF">NKR23_g6014</name>
</gene>
<feature type="region of interest" description="Disordered" evidence="1">
    <location>
        <begin position="1"/>
        <end position="30"/>
    </location>
</feature>
<keyword evidence="3" id="KW-1185">Reference proteome</keyword>
<name>A0AA38REA3_9PEZI</name>
<comment type="caution">
    <text evidence="2">The sequence shown here is derived from an EMBL/GenBank/DDBJ whole genome shotgun (WGS) entry which is preliminary data.</text>
</comment>
<dbReference type="EMBL" id="JANBVO010000017">
    <property type="protein sequence ID" value="KAJ9144122.1"/>
    <property type="molecule type" value="Genomic_DNA"/>
</dbReference>
<reference evidence="2" key="1">
    <citation type="submission" date="2022-07" db="EMBL/GenBank/DDBJ databases">
        <title>Fungi with potential for degradation of polypropylene.</title>
        <authorList>
            <person name="Gostincar C."/>
        </authorList>
    </citation>
    <scope>NUCLEOTIDE SEQUENCE</scope>
    <source>
        <strain evidence="2">EXF-13308</strain>
    </source>
</reference>
<sequence length="534" mass="58877">MAEMEEENSEAAPPESVHDQTNSDIPFDGDDTLDTLFQDTVMVESSTETDSTLITIPSSQHPIDHDSPAAINAQIILKLLHVENWITIMGYSDSVAYILRQTSRFFLGLRPHQDLRRNAWDPTRPIRIALSPFPLTCPIEIAAMLPGLEGQAFCAPCLAVRRSEEYDNRRDALSEMLDCTGCRKKHPAILFSEPQRRKAKRRCIGWEGHVSLCEHVKVKWQDVIQMNQQQQPMWKICDHESHRETTASTSTEEGERESTAADSFTPHSPPAVAIIPLPPYVGPRVYGVIPPTTSVRLIWGVAAFDLPANEVITAAALQAKLAALAPRATVSPCPHLSLADGSLLRPFDPIYCSCLGANLPLWHRTASCHRGRADPRECCLCRSLNANAYRGGDAVVEGFLPLGAGGAQLSRHAASCTDCLAHYRWKREGPAGGTVALHFEQEVHLRMLGPTEESWLQALDPASYGRGADPAGENMFWCGGEMCATGYRGRAWRRLVSQITAGKQRPRYGANKEGEGENPRKKEGDDSNSEPKDS</sequence>
<proteinExistence type="predicted"/>
<feature type="region of interest" description="Disordered" evidence="1">
    <location>
        <begin position="502"/>
        <end position="534"/>
    </location>
</feature>
<evidence type="ECO:0000256" key="1">
    <source>
        <dbReference type="SAM" id="MobiDB-lite"/>
    </source>
</evidence>
<organism evidence="2 3">
    <name type="scientific">Pleurostoma richardsiae</name>
    <dbReference type="NCBI Taxonomy" id="41990"/>
    <lineage>
        <taxon>Eukaryota</taxon>
        <taxon>Fungi</taxon>
        <taxon>Dikarya</taxon>
        <taxon>Ascomycota</taxon>
        <taxon>Pezizomycotina</taxon>
        <taxon>Sordariomycetes</taxon>
        <taxon>Sordariomycetidae</taxon>
        <taxon>Calosphaeriales</taxon>
        <taxon>Pleurostomataceae</taxon>
        <taxon>Pleurostoma</taxon>
    </lineage>
</organism>